<gene>
    <name evidence="2" type="ORF">F5891DRAFT_985584</name>
</gene>
<dbReference type="Proteomes" id="UP001195769">
    <property type="component" value="Unassembled WGS sequence"/>
</dbReference>
<evidence type="ECO:0000313" key="3">
    <source>
        <dbReference type="Proteomes" id="UP001195769"/>
    </source>
</evidence>
<proteinExistence type="predicted"/>
<feature type="region of interest" description="Disordered" evidence="1">
    <location>
        <begin position="268"/>
        <end position="296"/>
    </location>
</feature>
<feature type="region of interest" description="Disordered" evidence="1">
    <location>
        <begin position="379"/>
        <end position="405"/>
    </location>
</feature>
<evidence type="ECO:0000313" key="2">
    <source>
        <dbReference type="EMBL" id="KAG1893768.1"/>
    </source>
</evidence>
<protein>
    <submittedName>
        <fullName evidence="2">Uncharacterized protein</fullName>
    </submittedName>
</protein>
<feature type="compositionally biased region" description="Low complexity" evidence="1">
    <location>
        <begin position="25"/>
        <end position="36"/>
    </location>
</feature>
<dbReference type="GeneID" id="64671916"/>
<keyword evidence="3" id="KW-1185">Reference proteome</keyword>
<organism evidence="2 3">
    <name type="scientific">Suillus fuscotomentosus</name>
    <dbReference type="NCBI Taxonomy" id="1912939"/>
    <lineage>
        <taxon>Eukaryota</taxon>
        <taxon>Fungi</taxon>
        <taxon>Dikarya</taxon>
        <taxon>Basidiomycota</taxon>
        <taxon>Agaricomycotina</taxon>
        <taxon>Agaricomycetes</taxon>
        <taxon>Agaricomycetidae</taxon>
        <taxon>Boletales</taxon>
        <taxon>Suillineae</taxon>
        <taxon>Suillaceae</taxon>
        <taxon>Suillus</taxon>
    </lineage>
</organism>
<sequence>MFGKRVRFATSVYSDDQDSVTSATSYSSYDNSSDSYRPSCSNSPEIAKHKFEGPLAWWSGYTPLDSWIPPMPSQIPRFKGLIGVEPYIRFKQYKLADEVRLSQEWTNDPIANRDIRYDMCFLGEFDEVTSMLAGLSHPVTSWIYSNMILEDIHVLDMLHGPAVTRTAGPRSQGLTNLDQSPLGYIQENGGSMDRSMCDDERPDKSWMELIGGIAADDIARSPTMDPYDCGWEINLAAEYIALGLFSAEQVDPYDCGWEDHMDVETSGVKDFPRDFGREDDSKKDGPATGLPMGEEEDAYDCGWEDAMEIQPAASSMTLGDEEDPYDCGWGDQQNDTTVPISSAATEDLYDCGWEDKEDANRVSKVVNLEDPYDCGWGNDDTDNLDVVSRNDPSSKQLGRQMDSPTPMYGLDIIDLTSSSASHRSESNKRYQPMTIEIPEIIDLTSDTGSCAASSHTASQLNTFQEAGLSMHRAIQRLNSIGTHQRNEDAQNMVTDNPSGTPNQFPAGALRANRRLIVAYGEARDRVTELGEDVVAIYRLLDIHRRIMDPLDAMITHLQQGDE</sequence>
<evidence type="ECO:0000256" key="1">
    <source>
        <dbReference type="SAM" id="MobiDB-lite"/>
    </source>
</evidence>
<feature type="compositionally biased region" description="Basic and acidic residues" evidence="1">
    <location>
        <begin position="270"/>
        <end position="285"/>
    </location>
</feature>
<comment type="caution">
    <text evidence="2">The sequence shown here is derived from an EMBL/GenBank/DDBJ whole genome shotgun (WGS) entry which is preliminary data.</text>
</comment>
<dbReference type="AlphaFoldDB" id="A0AAD4DTQ0"/>
<dbReference type="RefSeq" id="XP_041219344.1">
    <property type="nucleotide sequence ID" value="XM_041377618.1"/>
</dbReference>
<name>A0AAD4DTQ0_9AGAM</name>
<accession>A0AAD4DTQ0</accession>
<dbReference type="EMBL" id="JABBWK010000091">
    <property type="protein sequence ID" value="KAG1893768.1"/>
    <property type="molecule type" value="Genomic_DNA"/>
</dbReference>
<feature type="region of interest" description="Disordered" evidence="1">
    <location>
        <begin position="19"/>
        <end position="38"/>
    </location>
</feature>
<reference evidence="2" key="1">
    <citation type="journal article" date="2020" name="New Phytol.">
        <title>Comparative genomics reveals dynamic genome evolution in host specialist ectomycorrhizal fungi.</title>
        <authorList>
            <person name="Lofgren L.A."/>
            <person name="Nguyen N.H."/>
            <person name="Vilgalys R."/>
            <person name="Ruytinx J."/>
            <person name="Liao H.L."/>
            <person name="Branco S."/>
            <person name="Kuo A."/>
            <person name="LaButti K."/>
            <person name="Lipzen A."/>
            <person name="Andreopoulos W."/>
            <person name="Pangilinan J."/>
            <person name="Riley R."/>
            <person name="Hundley H."/>
            <person name="Na H."/>
            <person name="Barry K."/>
            <person name="Grigoriev I.V."/>
            <person name="Stajich J.E."/>
            <person name="Kennedy P.G."/>
        </authorList>
    </citation>
    <scope>NUCLEOTIDE SEQUENCE</scope>
    <source>
        <strain evidence="2">FC203</strain>
    </source>
</reference>